<dbReference type="Proteomes" id="UP000522313">
    <property type="component" value="Unassembled WGS sequence"/>
</dbReference>
<dbReference type="GO" id="GO:0016985">
    <property type="term" value="F:mannan endo-1,4-beta-mannosidase activity"/>
    <property type="evidence" value="ECO:0007669"/>
    <property type="project" value="InterPro"/>
</dbReference>
<gene>
    <name evidence="8" type="ORF">F4693_001263</name>
    <name evidence="7" type="ORF">FHS97_002871</name>
</gene>
<dbReference type="InterPro" id="IPR022790">
    <property type="entry name" value="GH26_dom"/>
</dbReference>
<sequence length="350" mass="38912">MKIWVGAAAMLAVAGMAAASNLAADEHGSGDERVVVVAAPEALNLSPQVLSSGSSTVQGAVAAATVAPAGRAASSYQRSVYVGNNPLDYTAYELWTGRRGDGVQLHSGRANWMDWTSSLQWLIGLWSGVDRTIFWTVPLIPYGSSLEAASRGDYDRYYVQAARSLAAGFPNAQKIYVRTGWEFNGDWQPWAARGKEAAYRGAYRQFVKSFRSVSGRFVFEWTPNIGDLGMNPELAYPGDDVVNIIGMDFYYNHQWDNVDGAKAFAWKRDERYGLAWHQAFAKRHNKPTAYAEWGVSRNSDAAYVQLVAQWFKDHNIVYASYWNSNAAYRGKLSDNQYPLVGDAYRRHVLK</sequence>
<keyword evidence="10" id="KW-1185">Reference proteome</keyword>
<evidence type="ECO:0000313" key="7">
    <source>
        <dbReference type="EMBL" id="MBB5726920.1"/>
    </source>
</evidence>
<keyword evidence="3 4" id="KW-0326">Glycosidase</keyword>
<feature type="chain" id="PRO_5044441104" description="GH26 domain-containing protein" evidence="5">
    <location>
        <begin position="24"/>
        <end position="350"/>
    </location>
</feature>
<dbReference type="InterPro" id="IPR000805">
    <property type="entry name" value="Glyco_hydro_26"/>
</dbReference>
<evidence type="ECO:0000313" key="9">
    <source>
        <dbReference type="Proteomes" id="UP000522313"/>
    </source>
</evidence>
<comment type="caution">
    <text evidence="8">The sequence shown here is derived from an EMBL/GenBank/DDBJ whole genome shotgun (WGS) entry which is preliminary data.</text>
</comment>
<accession>A0A7X0JB38</accession>
<dbReference type="SUPFAM" id="SSF51445">
    <property type="entry name" value="(Trans)glycosidases"/>
    <property type="match status" value="1"/>
</dbReference>
<dbReference type="EMBL" id="JACIJN010000010">
    <property type="protein sequence ID" value="MBB5726920.1"/>
    <property type="molecule type" value="Genomic_DNA"/>
</dbReference>
<evidence type="ECO:0000256" key="1">
    <source>
        <dbReference type="ARBA" id="ARBA00007754"/>
    </source>
</evidence>
<dbReference type="InterPro" id="IPR017853">
    <property type="entry name" value="GH"/>
</dbReference>
<dbReference type="PROSITE" id="PS51764">
    <property type="entry name" value="GH26"/>
    <property type="match status" value="1"/>
</dbReference>
<feature type="active site" description="Proton donor" evidence="4">
    <location>
        <position position="182"/>
    </location>
</feature>
<dbReference type="Gene3D" id="3.20.20.80">
    <property type="entry name" value="Glycosidases"/>
    <property type="match status" value="1"/>
</dbReference>
<evidence type="ECO:0000256" key="4">
    <source>
        <dbReference type="PROSITE-ProRule" id="PRU01100"/>
    </source>
</evidence>
<dbReference type="Proteomes" id="UP000560131">
    <property type="component" value="Unassembled WGS sequence"/>
</dbReference>
<dbReference type="EMBL" id="JACHBT010000005">
    <property type="protein sequence ID" value="MBB6504298.1"/>
    <property type="molecule type" value="Genomic_DNA"/>
</dbReference>
<evidence type="ECO:0000313" key="8">
    <source>
        <dbReference type="EMBL" id="MBB6504298.1"/>
    </source>
</evidence>
<dbReference type="PANTHER" id="PTHR40079:SF4">
    <property type="entry name" value="GH26 DOMAIN-CONTAINING PROTEIN-RELATED"/>
    <property type="match status" value="1"/>
</dbReference>
<evidence type="ECO:0000313" key="10">
    <source>
        <dbReference type="Proteomes" id="UP000560131"/>
    </source>
</evidence>
<reference evidence="7 10" key="1">
    <citation type="submission" date="2020-08" db="EMBL/GenBank/DDBJ databases">
        <title>Genomic Encyclopedia of Type Strains, Phase IV (KMG-IV): sequencing the most valuable type-strain genomes for metagenomic binning, comparative biology and taxonomic classification.</title>
        <authorList>
            <person name="Goeker M."/>
        </authorList>
    </citation>
    <scope>NUCLEOTIDE SEQUENCE [LARGE SCALE GENOMIC DNA]</scope>
    <source>
        <strain evidence="7 10">DSM 101535</strain>
    </source>
</reference>
<feature type="domain" description="GH26" evidence="6">
    <location>
        <begin position="55"/>
        <end position="342"/>
    </location>
</feature>
<proteinExistence type="inferred from homology"/>
<organism evidence="8 9">
    <name type="scientific">Sphingomonas endophytica</name>
    <dbReference type="NCBI Taxonomy" id="869719"/>
    <lineage>
        <taxon>Bacteria</taxon>
        <taxon>Pseudomonadati</taxon>
        <taxon>Pseudomonadota</taxon>
        <taxon>Alphaproteobacteria</taxon>
        <taxon>Sphingomonadales</taxon>
        <taxon>Sphingomonadaceae</taxon>
        <taxon>Sphingomonas</taxon>
    </lineage>
</organism>
<evidence type="ECO:0000256" key="5">
    <source>
        <dbReference type="SAM" id="SignalP"/>
    </source>
</evidence>
<feature type="signal peptide" evidence="5">
    <location>
        <begin position="1"/>
        <end position="23"/>
    </location>
</feature>
<evidence type="ECO:0000256" key="2">
    <source>
        <dbReference type="ARBA" id="ARBA00022801"/>
    </source>
</evidence>
<dbReference type="GO" id="GO:0006080">
    <property type="term" value="P:substituted mannan metabolic process"/>
    <property type="evidence" value="ECO:0007669"/>
    <property type="project" value="InterPro"/>
</dbReference>
<comment type="similarity">
    <text evidence="1 4">Belongs to the glycosyl hydrolase 26 family.</text>
</comment>
<evidence type="ECO:0000256" key="3">
    <source>
        <dbReference type="ARBA" id="ARBA00023295"/>
    </source>
</evidence>
<reference evidence="8 9" key="3">
    <citation type="submission" date="2020-08" db="EMBL/GenBank/DDBJ databases">
        <authorList>
            <person name="Partida-Martinez L."/>
            <person name="Huntemann M."/>
            <person name="Clum A."/>
            <person name="Wang J."/>
            <person name="Palaniappan K."/>
            <person name="Ritter S."/>
            <person name="Chen I.-M."/>
            <person name="Stamatis D."/>
            <person name="Reddy T."/>
            <person name="O'Malley R."/>
            <person name="Daum C."/>
            <person name="Shapiro N."/>
            <person name="Ivanova N."/>
            <person name="Kyrpides N."/>
            <person name="Woyke T."/>
        </authorList>
    </citation>
    <scope>NUCLEOTIDE SEQUENCE [LARGE SCALE GENOMIC DNA]</scope>
    <source>
        <strain evidence="8 9">AS3.13</strain>
    </source>
</reference>
<feature type="active site" description="Nucleophile" evidence="4">
    <location>
        <position position="292"/>
    </location>
</feature>
<reference evidence="8 9" key="2">
    <citation type="submission" date="2020-08" db="EMBL/GenBank/DDBJ databases">
        <title>The Agave Microbiome: Exploring the role of microbial communities in plant adaptations to desert environments.</title>
        <authorList>
            <person name="Partida-Martinez L.P."/>
        </authorList>
    </citation>
    <scope>NUCLEOTIDE SEQUENCE [LARGE SCALE GENOMIC DNA]</scope>
    <source>
        <strain evidence="8 9">AS3.13</strain>
    </source>
</reference>
<dbReference type="Pfam" id="PF02156">
    <property type="entry name" value="Glyco_hydro_26"/>
    <property type="match status" value="1"/>
</dbReference>
<evidence type="ECO:0000259" key="6">
    <source>
        <dbReference type="PROSITE" id="PS51764"/>
    </source>
</evidence>
<dbReference type="RefSeq" id="WP_184039203.1">
    <property type="nucleotide sequence ID" value="NZ_BAABAR010000008.1"/>
</dbReference>
<protein>
    <recommendedName>
        <fullName evidence="6">GH26 domain-containing protein</fullName>
    </recommendedName>
</protein>
<keyword evidence="2 4" id="KW-0378">Hydrolase</keyword>
<keyword evidence="5" id="KW-0732">Signal</keyword>
<dbReference type="AlphaFoldDB" id="A0A7X0JB38"/>
<dbReference type="PANTHER" id="PTHR40079">
    <property type="entry name" value="MANNAN ENDO-1,4-BETA-MANNOSIDASE E-RELATED"/>
    <property type="match status" value="1"/>
</dbReference>
<name>A0A7X0JB38_9SPHN</name>